<evidence type="ECO:0000313" key="2">
    <source>
        <dbReference type="Proteomes" id="UP000050761"/>
    </source>
</evidence>
<accession>A0A3P8AVU4</accession>
<dbReference type="GO" id="GO:0005230">
    <property type="term" value="F:extracellular ligand-gated monoatomic ion channel activity"/>
    <property type="evidence" value="ECO:0007669"/>
    <property type="project" value="InterPro"/>
</dbReference>
<reference evidence="1 2" key="1">
    <citation type="submission" date="2018-11" db="EMBL/GenBank/DDBJ databases">
        <authorList>
            <consortium name="Pathogen Informatics"/>
        </authorList>
    </citation>
    <scope>NUCLEOTIDE SEQUENCE [LARGE SCALE GENOMIC DNA]</scope>
</reference>
<dbReference type="WBParaSite" id="HPBE_0000523701-mRNA-1">
    <property type="protein sequence ID" value="HPBE_0000523701-mRNA-1"/>
    <property type="gene ID" value="HPBE_0000523701"/>
</dbReference>
<dbReference type="EMBL" id="UZAH01025435">
    <property type="protein sequence ID" value="VDO63842.1"/>
    <property type="molecule type" value="Genomic_DNA"/>
</dbReference>
<organism evidence="1">
    <name type="scientific">Heligmosomoides polygyrus</name>
    <name type="common">Parasitic roundworm</name>
    <dbReference type="NCBI Taxonomy" id="6339"/>
    <lineage>
        <taxon>Eukaryota</taxon>
        <taxon>Metazoa</taxon>
        <taxon>Ecdysozoa</taxon>
        <taxon>Nematoda</taxon>
        <taxon>Chromadorea</taxon>
        <taxon>Rhabditida</taxon>
        <taxon>Rhabditina</taxon>
        <taxon>Rhabditomorpha</taxon>
        <taxon>Strongyloidea</taxon>
        <taxon>Heligmosomidae</taxon>
        <taxon>Heligmosomoides</taxon>
    </lineage>
</organism>
<dbReference type="Gene3D" id="2.70.170.10">
    <property type="entry name" value="Neurotransmitter-gated ion-channel ligand-binding domain"/>
    <property type="match status" value="1"/>
</dbReference>
<proteinExistence type="predicted"/>
<protein>
    <submittedName>
        <fullName evidence="3">Neur_chan_LBD domain-containing protein</fullName>
    </submittedName>
</protein>
<sequence>MSCVAVAVSSMCDMSSPALGGVFAMDDKTMLYQPSLRLHYRTDRSANEAHRFPQETMKEILGWMPQIALFAAAPAPSRGVALASLALMLLQLIALVNSQLSETSDLPPIPSRESVADIDLSKFGINDEQKLFRYLLKDYDKAVRPVFNASKVVKVYIGLTLTHIFNIVSSFFDCSA</sequence>
<keyword evidence="2" id="KW-1185">Reference proteome</keyword>
<gene>
    <name evidence="1" type="ORF">HPBE_LOCUS5238</name>
</gene>
<dbReference type="GO" id="GO:0016020">
    <property type="term" value="C:membrane"/>
    <property type="evidence" value="ECO:0007669"/>
    <property type="project" value="InterPro"/>
</dbReference>
<dbReference type="AlphaFoldDB" id="A0A3P8AVU4"/>
<evidence type="ECO:0000313" key="3">
    <source>
        <dbReference type="WBParaSite" id="HPBE_0000523701-mRNA-1"/>
    </source>
</evidence>
<dbReference type="Proteomes" id="UP000050761">
    <property type="component" value="Unassembled WGS sequence"/>
</dbReference>
<dbReference type="OrthoDB" id="5975154at2759"/>
<name>A0A3P8AVU4_HELPZ</name>
<dbReference type="SUPFAM" id="SSF63712">
    <property type="entry name" value="Nicotinic receptor ligand binding domain-like"/>
    <property type="match status" value="1"/>
</dbReference>
<evidence type="ECO:0000313" key="1">
    <source>
        <dbReference type="EMBL" id="VDO63842.1"/>
    </source>
</evidence>
<dbReference type="InterPro" id="IPR036734">
    <property type="entry name" value="Neur_chan_lig-bd_sf"/>
</dbReference>
<reference evidence="3" key="2">
    <citation type="submission" date="2019-09" db="UniProtKB">
        <authorList>
            <consortium name="WormBaseParasite"/>
        </authorList>
    </citation>
    <scope>IDENTIFICATION</scope>
</reference>